<organism evidence="1 2">
    <name type="scientific">Rhizobium favelukesii</name>
    <dbReference type="NCBI Taxonomy" id="348824"/>
    <lineage>
        <taxon>Bacteria</taxon>
        <taxon>Pseudomonadati</taxon>
        <taxon>Pseudomonadota</taxon>
        <taxon>Alphaproteobacteria</taxon>
        <taxon>Hyphomicrobiales</taxon>
        <taxon>Rhizobiaceae</taxon>
        <taxon>Rhizobium/Agrobacterium group</taxon>
        <taxon>Rhizobium</taxon>
    </lineage>
</organism>
<dbReference type="Proteomes" id="UP000019443">
    <property type="component" value="Chromosome"/>
</dbReference>
<reference evidence="1" key="1">
    <citation type="submission" date="2013-11" db="EMBL/GenBank/DDBJ databases">
        <title>Draft genome sequence of the broad-host-range Rhizobium sp. LPU83 strain, a member of the low-genetic diversity Oregon-like Rhizobium sp. group.</title>
        <authorList>
            <person name="Wibberg D."/>
            <person name="Puehler A."/>
            <person name="Schlueter A."/>
        </authorList>
    </citation>
    <scope>NUCLEOTIDE SEQUENCE [LARGE SCALE GENOMIC DNA]</scope>
    <source>
        <strain evidence="1">LPU83</strain>
    </source>
</reference>
<protein>
    <submittedName>
        <fullName evidence="1">Uncharacterized protein</fullName>
    </submittedName>
</protein>
<dbReference type="HOGENOM" id="CLU_3405113_0_0_5"/>
<dbReference type="PATRIC" id="fig|348824.6.peg.2709"/>
<dbReference type="AlphaFoldDB" id="W6RV43"/>
<evidence type="ECO:0000313" key="2">
    <source>
        <dbReference type="Proteomes" id="UP000019443"/>
    </source>
</evidence>
<evidence type="ECO:0000313" key="1">
    <source>
        <dbReference type="EMBL" id="CDM58166.1"/>
    </source>
</evidence>
<accession>W6RV43</accession>
<sequence length="30" mass="3385">MNWQLGSALMEVPAFSFGTDLTLARVRLPY</sequence>
<dbReference type="EMBL" id="HG916852">
    <property type="protein sequence ID" value="CDM58166.1"/>
    <property type="molecule type" value="Genomic_DNA"/>
</dbReference>
<gene>
    <name evidence="1" type="ORF">LPU83_2512</name>
</gene>
<name>W6RV43_9HYPH</name>
<dbReference type="KEGG" id="rhl:LPU83_2512"/>
<keyword evidence="2" id="KW-1185">Reference proteome</keyword>
<proteinExistence type="predicted"/>